<keyword evidence="2" id="KW-1185">Reference proteome</keyword>
<reference evidence="1 2" key="1">
    <citation type="journal article" date="2018" name="Sci. Rep.">
        <title>Genomic signatures of local adaptation to the degree of environmental predictability in rotifers.</title>
        <authorList>
            <person name="Franch-Gras L."/>
            <person name="Hahn C."/>
            <person name="Garcia-Roger E.M."/>
            <person name="Carmona M.J."/>
            <person name="Serra M."/>
            <person name="Gomez A."/>
        </authorList>
    </citation>
    <scope>NUCLEOTIDE SEQUENCE [LARGE SCALE GENOMIC DNA]</scope>
    <source>
        <strain evidence="1">HYR1</strain>
    </source>
</reference>
<organism evidence="1 2">
    <name type="scientific">Brachionus plicatilis</name>
    <name type="common">Marine rotifer</name>
    <name type="synonym">Brachionus muelleri</name>
    <dbReference type="NCBI Taxonomy" id="10195"/>
    <lineage>
        <taxon>Eukaryota</taxon>
        <taxon>Metazoa</taxon>
        <taxon>Spiralia</taxon>
        <taxon>Gnathifera</taxon>
        <taxon>Rotifera</taxon>
        <taxon>Eurotatoria</taxon>
        <taxon>Monogononta</taxon>
        <taxon>Pseudotrocha</taxon>
        <taxon>Ploima</taxon>
        <taxon>Brachionidae</taxon>
        <taxon>Brachionus</taxon>
    </lineage>
</organism>
<comment type="caution">
    <text evidence="1">The sequence shown here is derived from an EMBL/GenBank/DDBJ whole genome shotgun (WGS) entry which is preliminary data.</text>
</comment>
<dbReference type="AlphaFoldDB" id="A0A3M7SNB5"/>
<gene>
    <name evidence="1" type="ORF">BpHYR1_027555</name>
</gene>
<sequence>MSKFEKNSNKRTLVLFISLGSICVNPKIGFKKPEFLPVLHLNQVSLKYHPSLILCSFLFQSTYHAKHITLKLFKLIPTL</sequence>
<evidence type="ECO:0000313" key="2">
    <source>
        <dbReference type="Proteomes" id="UP000276133"/>
    </source>
</evidence>
<dbReference type="EMBL" id="REGN01001057">
    <property type="protein sequence ID" value="RNA37341.1"/>
    <property type="molecule type" value="Genomic_DNA"/>
</dbReference>
<name>A0A3M7SNB5_BRAPC</name>
<protein>
    <submittedName>
        <fullName evidence="1">Uncharacterized protein</fullName>
    </submittedName>
</protein>
<accession>A0A3M7SNB5</accession>
<dbReference type="Proteomes" id="UP000276133">
    <property type="component" value="Unassembled WGS sequence"/>
</dbReference>
<evidence type="ECO:0000313" key="1">
    <source>
        <dbReference type="EMBL" id="RNA37341.1"/>
    </source>
</evidence>
<proteinExistence type="predicted"/>